<organism evidence="1 2">
    <name type="scientific">Natronomicrosphaera hydrolytica</name>
    <dbReference type="NCBI Taxonomy" id="3242702"/>
    <lineage>
        <taxon>Bacteria</taxon>
        <taxon>Pseudomonadati</taxon>
        <taxon>Planctomycetota</taxon>
        <taxon>Phycisphaerae</taxon>
        <taxon>Phycisphaerales</taxon>
        <taxon>Phycisphaeraceae</taxon>
        <taxon>Natronomicrosphaera</taxon>
    </lineage>
</organism>
<evidence type="ECO:0000313" key="1">
    <source>
        <dbReference type="EMBL" id="MFA9480044.1"/>
    </source>
</evidence>
<accession>A0ABV4UAX1</accession>
<protein>
    <submittedName>
        <fullName evidence="1">Uncharacterized protein</fullName>
    </submittedName>
</protein>
<comment type="caution">
    <text evidence="1">The sequence shown here is derived from an EMBL/GenBank/DDBJ whole genome shotgun (WGS) entry which is preliminary data.</text>
</comment>
<reference evidence="1 2" key="1">
    <citation type="submission" date="2024-08" db="EMBL/GenBank/DDBJ databases">
        <title>Whole-genome sequencing of halo(alkali)philic microorganisms from hypersaline lakes.</title>
        <authorList>
            <person name="Sorokin D.Y."/>
            <person name="Merkel A.Y."/>
            <person name="Messina E."/>
            <person name="Yakimov M."/>
        </authorList>
    </citation>
    <scope>NUCLEOTIDE SEQUENCE [LARGE SCALE GENOMIC DNA]</scope>
    <source>
        <strain evidence="1 2">AB-hyl4</strain>
    </source>
</reference>
<evidence type="ECO:0000313" key="2">
    <source>
        <dbReference type="Proteomes" id="UP001575105"/>
    </source>
</evidence>
<proteinExistence type="predicted"/>
<gene>
    <name evidence="1" type="ORF">ACERK3_17345</name>
</gene>
<sequence length="99" mass="10583">MVNDDGAIALASTKCEVVDADDAARMPHCQRQGAKLAQDRVAAGVDAEFAAQPPVWFAIAFRTLKLRNLSPTETIAHALRHLLQHGYLPPLPEQAVAGG</sequence>
<dbReference type="Proteomes" id="UP001575105">
    <property type="component" value="Unassembled WGS sequence"/>
</dbReference>
<dbReference type="RefSeq" id="WP_425346984.1">
    <property type="nucleotide sequence ID" value="NZ_JBGUBD010000014.1"/>
</dbReference>
<keyword evidence="2" id="KW-1185">Reference proteome</keyword>
<dbReference type="EMBL" id="JBGUBD010000014">
    <property type="protein sequence ID" value="MFA9480044.1"/>
    <property type="molecule type" value="Genomic_DNA"/>
</dbReference>
<name>A0ABV4UAX1_9BACT</name>